<evidence type="ECO:0000256" key="11">
    <source>
        <dbReference type="ARBA" id="ARBA00046380"/>
    </source>
</evidence>
<evidence type="ECO:0000256" key="8">
    <source>
        <dbReference type="ARBA" id="ARBA00023118"/>
    </source>
</evidence>
<feature type="binding site" evidence="12">
    <location>
        <position position="9"/>
    </location>
    <ligand>
        <name>Mg(2+)</name>
        <dbReference type="ChEBI" id="CHEBI:18420"/>
        <label>1</label>
    </ligand>
</feature>
<dbReference type="GO" id="GO:0043571">
    <property type="term" value="P:maintenance of CRISPR repeat elements"/>
    <property type="evidence" value="ECO:0007669"/>
    <property type="project" value="UniProtKB-UniRule"/>
</dbReference>
<gene>
    <name evidence="12" type="primary">cas9</name>
    <name evidence="14" type="ORF">P0Y53_23295</name>
</gene>
<dbReference type="HAMAP" id="MF_01480">
    <property type="entry name" value="Cas9"/>
    <property type="match status" value="1"/>
</dbReference>
<keyword evidence="3 12" id="KW-0479">Metal-binding</keyword>
<feature type="binding site" evidence="12">
    <location>
        <position position="742"/>
    </location>
    <ligand>
        <name>Mg(2+)</name>
        <dbReference type="ChEBI" id="CHEBI:18420"/>
        <label>1</label>
    </ligand>
</feature>
<comment type="function">
    <text evidence="12">CRISPR (clustered regularly interspaced short palindromic repeat) is an adaptive immune system that provides protection against mobile genetic elements (viruses, transposable elements and conjugative plasmids). CRISPR clusters contain spacers, sequences complementary to antecedent mobile elements, and target invading nucleic acids. CRISPR clusters are transcribed and processed into CRISPR RNA (crRNA). In type II CRISPR systems correct processing of pre-crRNA requires a trans-encoded small RNA (tracrRNA), endogenous ribonuclease 3 (rnc) and this protein. The tracrRNA serves as a guide for ribonuclease 3-aided processing of pre-crRNA. Subsequently Cas9/crRNA/tracrRNA endonucleolytically cleaves linear or circular dsDNA target complementary to the spacer; Cas9 is inactive in the absence of the 2 guide RNAs (gRNA). Cas9 recognizes the protospacer adjacent motif (PAM) in the CRISPR repeat sequences to help distinguish self versus nonself, as targets within the bacterial CRISPR locus do not have PAMs. PAM recognition is also required for catalytic activity.</text>
</comment>
<dbReference type="NCBIfam" id="TIGR01865">
    <property type="entry name" value="cas_Csn1"/>
    <property type="match status" value="1"/>
</dbReference>
<feature type="active site" description="Proton acceptor for HNH nuclease domain" evidence="12">
    <location>
        <position position="861"/>
    </location>
</feature>
<keyword evidence="10" id="KW-0464">Manganese</keyword>
<dbReference type="GO" id="GO:0051607">
    <property type="term" value="P:defense response to virus"/>
    <property type="evidence" value="ECO:0007669"/>
    <property type="project" value="UniProtKB-UniRule"/>
</dbReference>
<feature type="active site" description="For RuvC-like nuclease domain" evidence="12">
    <location>
        <position position="9"/>
    </location>
</feature>
<dbReference type="Pfam" id="PF18541">
    <property type="entry name" value="RuvC_III"/>
    <property type="match status" value="1"/>
</dbReference>
<evidence type="ECO:0000259" key="13">
    <source>
        <dbReference type="PROSITE" id="PS51749"/>
    </source>
</evidence>
<keyword evidence="7 12" id="KW-0694">RNA-binding</keyword>
<dbReference type="EMBL" id="CP119311">
    <property type="protein sequence ID" value="WEK35429.1"/>
    <property type="molecule type" value="Genomic_DNA"/>
</dbReference>
<dbReference type="Proteomes" id="UP001220610">
    <property type="component" value="Chromosome"/>
</dbReference>
<dbReference type="GO" id="GO:0003677">
    <property type="term" value="F:DNA binding"/>
    <property type="evidence" value="ECO:0007669"/>
    <property type="project" value="UniProtKB-UniRule"/>
</dbReference>
<dbReference type="EC" id="3.1.-.-" evidence="12"/>
<evidence type="ECO:0000256" key="4">
    <source>
        <dbReference type="ARBA" id="ARBA00022759"/>
    </source>
</evidence>
<evidence type="ECO:0000256" key="10">
    <source>
        <dbReference type="ARBA" id="ARBA00023211"/>
    </source>
</evidence>
<protein>
    <recommendedName>
        <fullName evidence="12">CRISPR-associated endonuclease Cas9</fullName>
        <ecNumber evidence="12">3.1.-.-</ecNumber>
    </recommendedName>
</protein>
<dbReference type="Pfam" id="PF16593">
    <property type="entry name" value="Cas9-BH"/>
    <property type="match status" value="1"/>
</dbReference>
<feature type="domain" description="HNH Cas9-type" evidence="13">
    <location>
        <begin position="779"/>
        <end position="952"/>
    </location>
</feature>
<dbReference type="InterPro" id="IPR041383">
    <property type="entry name" value="RuvC_III"/>
</dbReference>
<dbReference type="PROSITE" id="PS51749">
    <property type="entry name" value="HNH_CAS9"/>
    <property type="match status" value="1"/>
</dbReference>
<organism evidence="14 15">
    <name type="scientific">Candidatus Pseudobacter hemicellulosilyticus</name>
    <dbReference type="NCBI Taxonomy" id="3121375"/>
    <lineage>
        <taxon>Bacteria</taxon>
        <taxon>Pseudomonadati</taxon>
        <taxon>Bacteroidota</taxon>
        <taxon>Chitinophagia</taxon>
        <taxon>Chitinophagales</taxon>
        <taxon>Chitinophagaceae</taxon>
        <taxon>Pseudobacter</taxon>
    </lineage>
</organism>
<keyword evidence="9 12" id="KW-0238">DNA-binding</keyword>
<keyword evidence="2 12" id="KW-0540">Nuclease</keyword>
<dbReference type="GO" id="GO:0016787">
    <property type="term" value="F:hydrolase activity"/>
    <property type="evidence" value="ECO:0007669"/>
    <property type="project" value="UniProtKB-KW"/>
</dbReference>
<reference evidence="14" key="1">
    <citation type="submission" date="2023-03" db="EMBL/GenBank/DDBJ databases">
        <title>Andean soil-derived lignocellulolytic bacterial consortium as a source of novel taxa and putative plastic-active enzymes.</title>
        <authorList>
            <person name="Diaz-Garcia L."/>
            <person name="Chuvochina M."/>
            <person name="Feuerriegel G."/>
            <person name="Bunk B."/>
            <person name="Sproer C."/>
            <person name="Streit W.R."/>
            <person name="Rodriguez L.M."/>
            <person name="Overmann J."/>
            <person name="Jimenez D.J."/>
        </authorList>
    </citation>
    <scope>NUCLEOTIDE SEQUENCE</scope>
    <source>
        <strain evidence="14">MAG 7</strain>
    </source>
</reference>
<sequence>MIKNILGLDLGTNSIGWALIEINPEDGSSSIQGAGSRIIPMTQDVLGKFDSGQKISQTAERTRLRTARRLRERYLLRRERLHRVLNILGFLPEHYAVKIDFEKRLGQFLPETEPKLAYSFNTESGKSAFLFQSSFEEMMAEFAQYQPQLLEAGKKIPYDWTIYYLRRKALTQKIEKAELAWLLLQFNQKRGYNQLRGEEEEETPANKRVEFHSLRVVDVTDSDDRKKDETWYNVHLENGWIYRRPSKVPLDWTGKTKEFIVTTELNDDGTVKTDKDGKEKRSFRSPAADDWTLVKKRTEHEIELSGKTVGEYIYCSLLQNPAQKIKGKLVRTIERKFYKDELKRILEKQLSLHAELQDKQLYQQCLDELYEHNEAHQLSIGNKDFVHLFLNDILFYQRPLKSKKSLISNCKFESKPYVVNGVLQREPVKCIARSHPLFQEFRVWKFLQSLRIYQKEKIVNGKLETDVDVTTSFLPTAEDQVQLFDWLNERKEIDQKTFLKYPGFKLKKNVIDYRWNFPEEKTYPCNETRALLESRLSKVPGVPADFLSPDNTESLWHILYSVEDKTDIIKALKTFAAKKELPEEFVEQFRKFPSFKKEYGAYSAKAIKKLLPLMRLGKNWSADKIHPQTRERIEKLLTGEFDEKIRDRVREKALTLTHIDHFQGLPEWLASYIVYDRHSEDAGADKWKTAAEIRLLPQHSLRNPIVEQLINESLQVVRDIWNEYGQGKEGFFDEIHVELGREMKNTLAEREKISKQMAENENTNLRIKALLIEMLNDPAFENVRPYSPMQQDILRIYEEGALNAQDGNIPEEILKISKLAQPTNAELSRYKLWLEQKYRSPYTGNMIPLSKLFTPAYEIEHIIPQSRYFDNSFSNKVICETAINRLKENATAFEFILKKGGTIVELGMGQTCQVFKKENYELFIKDNYGKMRGKMKKLLMEDIPESFIQRQLNDSRYISREVKTLLSNIVREEGEQESTAKRVIMSNGSITAKLKQDWGLNDVWNDIITPRFERLNELTKSNNYGEWTNKEGKRVFQIQMPLELQRGFNKKRIDHRHHALDAIIVACTTRDHINFLNNENALEKGSKEEKEKKRYDLRYKLCDKKYNDARKENYKWQFKKPWDDFTVDCKEILAGIIVSFKQNQRVINKSVNHIQQWQKDQDGNILKKRIKQSKGDSWAIRQSMHKDTVSGLVKLKLVKTVPLSSALDNWEMIVDKSFKKHIQQLVKEGATKKSLVSLFKNEGASWEGKDISRLDIYYWDIDKEGKGNNAASRVSMNEKFDTAMIRCITDTGIQQIMLRHLEKYNEIKDDKVIEHPAIAFSPDGIDEMNKNIQELNNGKPHQPIYKVRTFEVRGNKFQVGSTGNKTKKYVEAAKGTNLFFAIYQDDKGNRVYESIPLNIVIERQKQDLPSVPEIDGNGNKLLMFLSPNDLVYVPSSEQSDQTASLNIDPDQVANMQVYKMVSSSGSQCFFVRHDIATPIVNKFEYSPGNKMERSIEGAMIKEVCTKIKVDRLGKITQSHIINNAHNRYKVNNV</sequence>
<keyword evidence="4 12" id="KW-0255">Endonuclease</keyword>
<evidence type="ECO:0000256" key="5">
    <source>
        <dbReference type="ARBA" id="ARBA00022801"/>
    </source>
</evidence>
<evidence type="ECO:0000256" key="1">
    <source>
        <dbReference type="ARBA" id="ARBA00001946"/>
    </source>
</evidence>
<evidence type="ECO:0000256" key="9">
    <source>
        <dbReference type="ARBA" id="ARBA00023125"/>
    </source>
</evidence>
<evidence type="ECO:0000313" key="15">
    <source>
        <dbReference type="Proteomes" id="UP001220610"/>
    </source>
</evidence>
<comment type="cofactor">
    <cofactor evidence="1 12">
        <name>Mg(2+)</name>
        <dbReference type="ChEBI" id="CHEBI:18420"/>
    </cofactor>
</comment>
<dbReference type="GO" id="GO:0004519">
    <property type="term" value="F:endonuclease activity"/>
    <property type="evidence" value="ECO:0007669"/>
    <property type="project" value="UniProtKB-UniRule"/>
</dbReference>
<dbReference type="GO" id="GO:0003723">
    <property type="term" value="F:RNA binding"/>
    <property type="evidence" value="ECO:0007669"/>
    <property type="project" value="UniProtKB-UniRule"/>
</dbReference>
<evidence type="ECO:0000256" key="12">
    <source>
        <dbReference type="HAMAP-Rule" id="MF_01480"/>
    </source>
</evidence>
<feature type="binding site" evidence="12">
    <location>
        <position position="742"/>
    </location>
    <ligand>
        <name>Mg(2+)</name>
        <dbReference type="ChEBI" id="CHEBI:18420"/>
        <label>2</label>
    </ligand>
</feature>
<evidence type="ECO:0000256" key="6">
    <source>
        <dbReference type="ARBA" id="ARBA00022842"/>
    </source>
</evidence>
<dbReference type="Gene3D" id="3.30.420.10">
    <property type="entry name" value="Ribonuclease H-like superfamily/Ribonuclease H"/>
    <property type="match status" value="2"/>
</dbReference>
<keyword evidence="6 12" id="KW-0460">Magnesium</keyword>
<dbReference type="InterPro" id="IPR033114">
    <property type="entry name" value="HNH_CAS9"/>
</dbReference>
<dbReference type="InterPro" id="IPR036397">
    <property type="entry name" value="RNaseH_sf"/>
</dbReference>
<dbReference type="InterPro" id="IPR028629">
    <property type="entry name" value="Cas9"/>
</dbReference>
<evidence type="ECO:0000256" key="7">
    <source>
        <dbReference type="ARBA" id="ARBA00022884"/>
    </source>
</evidence>
<evidence type="ECO:0000313" key="14">
    <source>
        <dbReference type="EMBL" id="WEK35429.1"/>
    </source>
</evidence>
<name>A0AAJ5WSQ6_9BACT</name>
<proteinExistence type="inferred from homology"/>
<dbReference type="Pfam" id="PF13395">
    <property type="entry name" value="HNH_4"/>
    <property type="match status" value="1"/>
</dbReference>
<evidence type="ECO:0000256" key="2">
    <source>
        <dbReference type="ARBA" id="ARBA00022722"/>
    </source>
</evidence>
<feature type="binding site" evidence="12">
    <location>
        <position position="9"/>
    </location>
    <ligand>
        <name>Mg(2+)</name>
        <dbReference type="ChEBI" id="CHEBI:18420"/>
        <label>2</label>
    </ligand>
</feature>
<comment type="domain">
    <text evidence="12">Has 2 endonuclease domains. The discontinuous RuvC-like domain cleaves the target DNA noncomplementary to crRNA while the HNH nuclease domain cleaves the target DNA complementary to crRNA.</text>
</comment>
<dbReference type="Gene3D" id="1.10.30.50">
    <property type="match status" value="1"/>
</dbReference>
<evidence type="ECO:0000256" key="3">
    <source>
        <dbReference type="ARBA" id="ARBA00022723"/>
    </source>
</evidence>
<keyword evidence="5 12" id="KW-0378">Hydrolase</keyword>
<feature type="binding site" evidence="12">
    <location>
        <position position="1058"/>
    </location>
    <ligand>
        <name>Mg(2+)</name>
        <dbReference type="ChEBI" id="CHEBI:18420"/>
        <label>2</label>
    </ligand>
</feature>
<feature type="binding site" evidence="12">
    <location>
        <position position="738"/>
    </location>
    <ligand>
        <name>Mg(2+)</name>
        <dbReference type="ChEBI" id="CHEBI:18420"/>
        <label>1</label>
    </ligand>
</feature>
<keyword evidence="8 12" id="KW-0051">Antiviral defense</keyword>
<dbReference type="GO" id="GO:0046872">
    <property type="term" value="F:metal ion binding"/>
    <property type="evidence" value="ECO:0007669"/>
    <property type="project" value="UniProtKB-UniRule"/>
</dbReference>
<dbReference type="InterPro" id="IPR003615">
    <property type="entry name" value="HNH_nuc"/>
</dbReference>
<dbReference type="InterPro" id="IPR032239">
    <property type="entry name" value="Cas9-BH"/>
</dbReference>
<accession>A0AAJ5WSQ6</accession>
<comment type="subunit">
    <text evidence="11 12">Monomer. Binds crRNA and tracrRNA.</text>
</comment>
<comment type="similarity">
    <text evidence="12">Belongs to the CRISPR-associated Cas9 family.</text>
</comment>